<evidence type="ECO:0000313" key="2">
    <source>
        <dbReference type="Proteomes" id="UP000244089"/>
    </source>
</evidence>
<proteinExistence type="predicted"/>
<sequence>MFMLVVNSIGDAGVVRGASADGKKLKVDWNNGGYQWEEEENLHLIGRTTWAGRNWKEKISTADDREIITNYRY</sequence>
<dbReference type="Proteomes" id="UP000244089">
    <property type="component" value="Unassembled WGS sequence"/>
</dbReference>
<organism evidence="1 2">
    <name type="scientific">Halanaerobium saccharolyticum</name>
    <dbReference type="NCBI Taxonomy" id="43595"/>
    <lineage>
        <taxon>Bacteria</taxon>
        <taxon>Bacillati</taxon>
        <taxon>Bacillota</taxon>
        <taxon>Clostridia</taxon>
        <taxon>Halanaerobiales</taxon>
        <taxon>Halanaerobiaceae</taxon>
        <taxon>Halanaerobium</taxon>
    </lineage>
</organism>
<dbReference type="AlphaFoldDB" id="A0A2T5RF28"/>
<name>A0A2T5RF28_9FIRM</name>
<gene>
    <name evidence="1" type="ORF">C8C76_1636</name>
</gene>
<comment type="caution">
    <text evidence="1">The sequence shown here is derived from an EMBL/GenBank/DDBJ whole genome shotgun (WGS) entry which is preliminary data.</text>
</comment>
<protein>
    <submittedName>
        <fullName evidence="1">Uncharacterized protein</fullName>
    </submittedName>
</protein>
<reference evidence="1 2" key="1">
    <citation type="submission" date="2018-04" db="EMBL/GenBank/DDBJ databases">
        <title>Subsurface microbial communities from deep shales in Ohio and West Virginia, USA.</title>
        <authorList>
            <person name="Wrighton K."/>
        </authorList>
    </citation>
    <scope>NUCLEOTIDE SEQUENCE [LARGE SCALE GENOMIC DNA]</scope>
    <source>
        <strain evidence="1 2">WC1</strain>
    </source>
</reference>
<dbReference type="RefSeq" id="WP_108142933.1">
    <property type="nucleotide sequence ID" value="NZ_QAXS01000063.1"/>
</dbReference>
<dbReference type="EMBL" id="QAXS01000063">
    <property type="protein sequence ID" value="PTV92899.1"/>
    <property type="molecule type" value="Genomic_DNA"/>
</dbReference>
<evidence type="ECO:0000313" key="1">
    <source>
        <dbReference type="EMBL" id="PTV92899.1"/>
    </source>
</evidence>
<accession>A0A2T5RF28</accession>